<dbReference type="HOGENOM" id="CLU_033429_1_2_10"/>
<gene>
    <name evidence="2" type="ordered locus">Cag_1600</name>
</gene>
<feature type="domain" description="AAA+ ATPase" evidence="1">
    <location>
        <begin position="22"/>
        <end position="343"/>
    </location>
</feature>
<dbReference type="InterPro" id="IPR051396">
    <property type="entry name" value="Bact_Antivir_Def_Nuclease"/>
</dbReference>
<protein>
    <submittedName>
        <fullName evidence="2">ATPase</fullName>
    </submittedName>
</protein>
<dbReference type="Gene3D" id="3.40.50.300">
    <property type="entry name" value="P-loop containing nucleotide triphosphate hydrolases"/>
    <property type="match status" value="1"/>
</dbReference>
<accession>Q3AQ70</accession>
<name>Q3AQ70_CHLCH</name>
<dbReference type="SMART" id="SM00382">
    <property type="entry name" value="AAA"/>
    <property type="match status" value="1"/>
</dbReference>
<dbReference type="InterPro" id="IPR003593">
    <property type="entry name" value="AAA+_ATPase"/>
</dbReference>
<dbReference type="SUPFAM" id="SSF52540">
    <property type="entry name" value="P-loop containing nucleoside triphosphate hydrolases"/>
    <property type="match status" value="1"/>
</dbReference>
<evidence type="ECO:0000259" key="1">
    <source>
        <dbReference type="SMART" id="SM00382"/>
    </source>
</evidence>
<dbReference type="KEGG" id="cch:Cag_1600"/>
<dbReference type="OrthoDB" id="9805802at2"/>
<dbReference type="InterPro" id="IPR003959">
    <property type="entry name" value="ATPase_AAA_core"/>
</dbReference>
<sequence>MRIEHLIVKNFKGFVSKEFTFHPNFNLIVGMNGTGKTSMLDALAVAIGSWFLGFYVDSLKMRQIRHDDVLLKYIQHSWEHIYPCEVEAYGVVMDRHIKWSRELNTINGRTTYGNALAIKELALQATRSMLNGDDIILPLISYYGTGRLWQEPREAFKVSDPRKVANKETQSRRTGYFNSIEPRLSVNQLTQWIAQQSWIAYQEQGQVFPVFNTVQDAIIGCIEDAKKLYFDAKLGEVIVEFSSGTQPFSNLSDGQRCMLAMVGDIAHKAAKLNPHLGSDVLKETNGVVLIDELDLHLHPRWQRRVIEDLRNVFPKIQFICTTHSPFLIQSLRSGEELVMLDGQPFATLGNLSLEEIAHGIQQVKNPEVSLRYESMKATAKSFLTMLDEASLAPKEKLKQLADKLRPYADNPAFQAFLEMERIAKLGE</sequence>
<dbReference type="InterPro" id="IPR038729">
    <property type="entry name" value="Rad50/SbcC_AAA"/>
</dbReference>
<evidence type="ECO:0000313" key="2">
    <source>
        <dbReference type="EMBL" id="ABB28855.1"/>
    </source>
</evidence>
<dbReference type="GO" id="GO:0005524">
    <property type="term" value="F:ATP binding"/>
    <property type="evidence" value="ECO:0007669"/>
    <property type="project" value="InterPro"/>
</dbReference>
<dbReference type="GO" id="GO:0016887">
    <property type="term" value="F:ATP hydrolysis activity"/>
    <property type="evidence" value="ECO:0007669"/>
    <property type="project" value="InterPro"/>
</dbReference>
<dbReference type="eggNOG" id="COG3950">
    <property type="taxonomic scope" value="Bacteria"/>
</dbReference>
<dbReference type="GO" id="GO:0006302">
    <property type="term" value="P:double-strand break repair"/>
    <property type="evidence" value="ECO:0007669"/>
    <property type="project" value="InterPro"/>
</dbReference>
<dbReference type="STRING" id="340177.Cag_1600"/>
<reference evidence="2" key="1">
    <citation type="submission" date="2005-08" db="EMBL/GenBank/DDBJ databases">
        <title>Complete sequence of Chlorobium chlorochromatii CaD3.</title>
        <authorList>
            <person name="Copeland A."/>
            <person name="Lucas S."/>
            <person name="Lapidus A."/>
            <person name="Barry K."/>
            <person name="Detter J.C."/>
            <person name="Glavina T."/>
            <person name="Hammon N."/>
            <person name="Israni S."/>
            <person name="Pitluck S."/>
            <person name="Bryant D."/>
            <person name="Schmutz J."/>
            <person name="Larimer F."/>
            <person name="Land M."/>
            <person name="Kyrpides N."/>
            <person name="Ivanova N."/>
            <person name="Richardson P."/>
        </authorList>
    </citation>
    <scope>NUCLEOTIDE SEQUENCE [LARGE SCALE GENOMIC DNA]</scope>
    <source>
        <strain evidence="2">CaD3</strain>
    </source>
</reference>
<dbReference type="Pfam" id="PF13476">
    <property type="entry name" value="AAA_23"/>
    <property type="match status" value="1"/>
</dbReference>
<organism evidence="2">
    <name type="scientific">Chlorobium chlorochromatii (strain CaD3)</name>
    <dbReference type="NCBI Taxonomy" id="340177"/>
    <lineage>
        <taxon>Bacteria</taxon>
        <taxon>Pseudomonadati</taxon>
        <taxon>Chlorobiota</taxon>
        <taxon>Chlorobiia</taxon>
        <taxon>Chlorobiales</taxon>
        <taxon>Chlorobiaceae</taxon>
        <taxon>Chlorobium/Pelodictyon group</taxon>
        <taxon>Chlorobium</taxon>
    </lineage>
</organism>
<dbReference type="EMBL" id="CP000108">
    <property type="protein sequence ID" value="ABB28855.1"/>
    <property type="molecule type" value="Genomic_DNA"/>
</dbReference>
<dbReference type="InterPro" id="IPR027417">
    <property type="entry name" value="P-loop_NTPase"/>
</dbReference>
<dbReference type="AlphaFoldDB" id="Q3AQ70"/>
<dbReference type="Pfam" id="PF13304">
    <property type="entry name" value="AAA_21"/>
    <property type="match status" value="1"/>
</dbReference>
<dbReference type="PANTHER" id="PTHR43581">
    <property type="entry name" value="ATP/GTP PHOSPHATASE"/>
    <property type="match status" value="1"/>
</dbReference>
<dbReference type="PANTHER" id="PTHR43581:SF2">
    <property type="entry name" value="EXCINUCLEASE ATPASE SUBUNIT"/>
    <property type="match status" value="1"/>
</dbReference>
<proteinExistence type="predicted"/>